<sequence length="451" mass="48295">MKKLSTGILMGFFAVMGLAHADSSRYHPNHLFVKMKAGESLVQSPLIKSSKKLFGSLYLVKTTSADKLAETLASDESIEYVQKDFYAGKSAMPKHEVLNEGGLLMKQLQNFDFSVTFNDPYTSRLWAFQAKNGLDVIGAYDSLPARAPQQVIVAVADTGVDHNHEDLKDVMWTNSREIPGNGIDDDNNGYIDDIHGINTLVRDAQGRATMNTMASHWHGTHVAGTIAATQNNGVGISGVANNVKIMALRVVPDDADELDSNIVEAYLYAANNGAKIINCSFGKKNNEGGMVVRDTINKIASKGVLVVVSAGNDSYGPMSWHDIDANRKYPASFDSQNMIVIASTQADGAMSSFSNVGKIGVDVASPGSNIYSTINNGQYSMASGTSMAAPNASGVAAMVLGYYPQIKGVGLKKLLMDTVTPVPAFKNLTVTGGRLNLKTALEAAKKATQRR</sequence>
<evidence type="ECO:0000256" key="6">
    <source>
        <dbReference type="SAM" id="SignalP"/>
    </source>
</evidence>
<dbReference type="CDD" id="cd07473">
    <property type="entry name" value="Peptidases_S8_Subtilisin_like"/>
    <property type="match status" value="1"/>
</dbReference>
<dbReference type="InterPro" id="IPR015500">
    <property type="entry name" value="Peptidase_S8_subtilisin-rel"/>
</dbReference>
<dbReference type="AlphaFoldDB" id="A0AAX4HMZ7"/>
<dbReference type="Gene3D" id="3.40.50.200">
    <property type="entry name" value="Peptidase S8/S53 domain"/>
    <property type="match status" value="1"/>
</dbReference>
<gene>
    <name evidence="8" type="ORF">SOO65_18495</name>
</gene>
<dbReference type="RefSeq" id="WP_321393938.1">
    <property type="nucleotide sequence ID" value="NZ_CP139487.1"/>
</dbReference>
<keyword evidence="9" id="KW-1185">Reference proteome</keyword>
<dbReference type="Pfam" id="PF00082">
    <property type="entry name" value="Peptidase_S8"/>
    <property type="match status" value="1"/>
</dbReference>
<keyword evidence="2 5" id="KW-0645">Protease</keyword>
<dbReference type="PROSITE" id="PS51892">
    <property type="entry name" value="SUBTILASE"/>
    <property type="match status" value="1"/>
</dbReference>
<evidence type="ECO:0000256" key="2">
    <source>
        <dbReference type="ARBA" id="ARBA00022670"/>
    </source>
</evidence>
<reference evidence="8 9" key="1">
    <citation type="submission" date="2023-11" db="EMBL/GenBank/DDBJ databases">
        <title>Peredibacter starrii A3.12.</title>
        <authorList>
            <person name="Mitchell R.J."/>
        </authorList>
    </citation>
    <scope>NUCLEOTIDE SEQUENCE [LARGE SCALE GENOMIC DNA]</scope>
    <source>
        <strain evidence="8 9">A3.12</strain>
    </source>
</reference>
<feature type="active site" description="Charge relay system" evidence="5">
    <location>
        <position position="218"/>
    </location>
</feature>
<dbReference type="InterPro" id="IPR036852">
    <property type="entry name" value="Peptidase_S8/S53_dom_sf"/>
</dbReference>
<evidence type="ECO:0000313" key="8">
    <source>
        <dbReference type="EMBL" id="WPU64687.1"/>
    </source>
</evidence>
<dbReference type="EC" id="3.4.-.-" evidence="8"/>
<evidence type="ECO:0000256" key="4">
    <source>
        <dbReference type="ARBA" id="ARBA00022825"/>
    </source>
</evidence>
<name>A0AAX4HMZ7_9BACT</name>
<feature type="domain" description="Peptidase S8/S53" evidence="7">
    <location>
        <begin position="150"/>
        <end position="421"/>
    </location>
</feature>
<keyword evidence="4 5" id="KW-0720">Serine protease</keyword>
<evidence type="ECO:0000256" key="1">
    <source>
        <dbReference type="ARBA" id="ARBA00011073"/>
    </source>
</evidence>
<dbReference type="InterPro" id="IPR051048">
    <property type="entry name" value="Peptidase_S8/S53_subtilisin"/>
</dbReference>
<evidence type="ECO:0000313" key="9">
    <source>
        <dbReference type="Proteomes" id="UP001324634"/>
    </source>
</evidence>
<dbReference type="InterPro" id="IPR000209">
    <property type="entry name" value="Peptidase_S8/S53_dom"/>
</dbReference>
<keyword evidence="3 5" id="KW-0378">Hydrolase</keyword>
<evidence type="ECO:0000256" key="3">
    <source>
        <dbReference type="ARBA" id="ARBA00022801"/>
    </source>
</evidence>
<dbReference type="PRINTS" id="PR00723">
    <property type="entry name" value="SUBTILISIN"/>
</dbReference>
<feature type="signal peptide" evidence="6">
    <location>
        <begin position="1"/>
        <end position="21"/>
    </location>
</feature>
<dbReference type="PANTHER" id="PTHR43399">
    <property type="entry name" value="SUBTILISIN-RELATED"/>
    <property type="match status" value="1"/>
</dbReference>
<comment type="similarity">
    <text evidence="1 5">Belongs to the peptidase S8 family.</text>
</comment>
<dbReference type="Proteomes" id="UP001324634">
    <property type="component" value="Chromosome"/>
</dbReference>
<evidence type="ECO:0000259" key="7">
    <source>
        <dbReference type="Pfam" id="PF00082"/>
    </source>
</evidence>
<organism evidence="8 9">
    <name type="scientific">Peredibacter starrii</name>
    <dbReference type="NCBI Taxonomy" id="28202"/>
    <lineage>
        <taxon>Bacteria</taxon>
        <taxon>Pseudomonadati</taxon>
        <taxon>Bdellovibrionota</taxon>
        <taxon>Bacteriovoracia</taxon>
        <taxon>Bacteriovoracales</taxon>
        <taxon>Bacteriovoracaceae</taxon>
        <taxon>Peredibacter</taxon>
    </lineage>
</organism>
<dbReference type="InterPro" id="IPR034204">
    <property type="entry name" value="PfSUB1-like_cat_dom"/>
</dbReference>
<dbReference type="InterPro" id="IPR023828">
    <property type="entry name" value="Peptidase_S8_Ser-AS"/>
</dbReference>
<dbReference type="EMBL" id="CP139487">
    <property type="protein sequence ID" value="WPU64687.1"/>
    <property type="molecule type" value="Genomic_DNA"/>
</dbReference>
<dbReference type="PANTHER" id="PTHR43399:SF4">
    <property type="entry name" value="CELL WALL-ASSOCIATED PROTEASE"/>
    <property type="match status" value="1"/>
</dbReference>
<dbReference type="KEGG" id="psti:SOO65_18495"/>
<accession>A0AAX4HMZ7</accession>
<feature type="active site" description="Charge relay system" evidence="5">
    <location>
        <position position="386"/>
    </location>
</feature>
<feature type="chain" id="PRO_5043780305" evidence="6">
    <location>
        <begin position="22"/>
        <end position="451"/>
    </location>
</feature>
<dbReference type="PROSITE" id="PS00137">
    <property type="entry name" value="SUBTILASE_HIS"/>
    <property type="match status" value="1"/>
</dbReference>
<dbReference type="GO" id="GO:0004252">
    <property type="term" value="F:serine-type endopeptidase activity"/>
    <property type="evidence" value="ECO:0007669"/>
    <property type="project" value="UniProtKB-UniRule"/>
</dbReference>
<protein>
    <submittedName>
        <fullName evidence="8">S8 family peptidase</fullName>
        <ecNumber evidence="8">3.4.-.-</ecNumber>
    </submittedName>
</protein>
<dbReference type="PROSITE" id="PS00138">
    <property type="entry name" value="SUBTILASE_SER"/>
    <property type="match status" value="1"/>
</dbReference>
<dbReference type="SUPFAM" id="SSF52743">
    <property type="entry name" value="Subtilisin-like"/>
    <property type="match status" value="1"/>
</dbReference>
<proteinExistence type="inferred from homology"/>
<dbReference type="GO" id="GO:0006508">
    <property type="term" value="P:proteolysis"/>
    <property type="evidence" value="ECO:0007669"/>
    <property type="project" value="UniProtKB-KW"/>
</dbReference>
<keyword evidence="6" id="KW-0732">Signal</keyword>
<evidence type="ECO:0000256" key="5">
    <source>
        <dbReference type="PROSITE-ProRule" id="PRU01240"/>
    </source>
</evidence>
<feature type="active site" description="Charge relay system" evidence="5">
    <location>
        <position position="157"/>
    </location>
</feature>
<dbReference type="InterPro" id="IPR022398">
    <property type="entry name" value="Peptidase_S8_His-AS"/>
</dbReference>